<organism evidence="2 3">
    <name type="scientific">Pseudomonas soli</name>
    <dbReference type="NCBI Taxonomy" id="1306993"/>
    <lineage>
        <taxon>Bacteria</taxon>
        <taxon>Pseudomonadati</taxon>
        <taxon>Pseudomonadota</taxon>
        <taxon>Gammaproteobacteria</taxon>
        <taxon>Pseudomonadales</taxon>
        <taxon>Pseudomonadaceae</taxon>
        <taxon>Pseudomonas</taxon>
    </lineage>
</organism>
<sequence>MGRPAKPTALKLLQGNPGKRKLKKDGPAPAPLAETPDAPEWLGDWAVEMWGAIAPWLTQTGIMTRTDTHNLAVFCAAYERWRLAEAEVASNGITVVDAKGVLKKNPACTVINEALRQLASFGAALGLDPASRARLMGSGGPEKPENPFIVLKGGRASK</sequence>
<evidence type="ECO:0000256" key="1">
    <source>
        <dbReference type="SAM" id="MobiDB-lite"/>
    </source>
</evidence>
<name>A0A2V4IBU1_9PSED</name>
<dbReference type="NCBIfam" id="TIGR01558">
    <property type="entry name" value="sm_term_P27"/>
    <property type="match status" value="1"/>
</dbReference>
<dbReference type="RefSeq" id="WP_110698348.1">
    <property type="nucleotide sequence ID" value="NZ_DAMCLP010000018.1"/>
</dbReference>
<dbReference type="AlphaFoldDB" id="A0A2V4IBU1"/>
<protein>
    <submittedName>
        <fullName evidence="2">Phage terminase small subunit P27 family</fullName>
    </submittedName>
</protein>
<gene>
    <name evidence="2" type="ORF">DMX07_06255</name>
</gene>
<dbReference type="InterPro" id="IPR006448">
    <property type="entry name" value="Phage_term_ssu_P27"/>
</dbReference>
<dbReference type="Proteomes" id="UP000247620">
    <property type="component" value="Unassembled WGS sequence"/>
</dbReference>
<evidence type="ECO:0000313" key="3">
    <source>
        <dbReference type="Proteomes" id="UP000247620"/>
    </source>
</evidence>
<feature type="region of interest" description="Disordered" evidence="1">
    <location>
        <begin position="136"/>
        <end position="158"/>
    </location>
</feature>
<proteinExistence type="predicted"/>
<dbReference type="EMBL" id="QJRO01000003">
    <property type="protein sequence ID" value="PYB84144.1"/>
    <property type="molecule type" value="Genomic_DNA"/>
</dbReference>
<accession>A0A2V4IBU1</accession>
<reference evidence="2 3" key="1">
    <citation type="submission" date="2018-06" db="EMBL/GenBank/DDBJ databases">
        <title>Pseudomonas diversity within urban Lake Michigan freshwaters.</title>
        <authorList>
            <person name="Batrich M."/>
            <person name="Hatzopoulos T."/>
            <person name="Putonti C."/>
        </authorList>
    </citation>
    <scope>NUCLEOTIDE SEQUENCE [LARGE SCALE GENOMIC DNA]</scope>
    <source>
        <strain evidence="2 3">LBp-160603</strain>
    </source>
</reference>
<comment type="caution">
    <text evidence="2">The sequence shown here is derived from an EMBL/GenBank/DDBJ whole genome shotgun (WGS) entry which is preliminary data.</text>
</comment>
<evidence type="ECO:0000313" key="2">
    <source>
        <dbReference type="EMBL" id="PYB84144.1"/>
    </source>
</evidence>
<feature type="region of interest" description="Disordered" evidence="1">
    <location>
        <begin position="1"/>
        <end position="37"/>
    </location>
</feature>
<dbReference type="Pfam" id="PF05119">
    <property type="entry name" value="Terminase_4"/>
    <property type="match status" value="1"/>
</dbReference>